<feature type="signal peptide" evidence="1">
    <location>
        <begin position="1"/>
        <end position="20"/>
    </location>
</feature>
<keyword evidence="1" id="KW-0732">Signal</keyword>
<sequence length="258" mass="28858">MLRLVALLGIASLLVCQSAGQDAANAEEQEDFYPAERTNGFDNLKGIRDSDDQHLHSATKRDVSDRQREIDLAAQQPFYPYGRRTDVPGRPSGFVFGKRGQFFLPYQYQKRELDEVNPYSVAKRDDELTGLEEELDASKRSNGPYSMSGLRSLTFGKREDAWSPEKRADLFRSYAFGKRALGSNFAFGKRGYSSFDFGKRAGLGSSFTFGKRGVPDVDRFADEDALLQDNKRALGSSFSFGKRSGLSSFTFGKRAGER</sequence>
<keyword evidence="3" id="KW-1185">Reference proteome</keyword>
<dbReference type="AlphaFoldDB" id="A0A913ZG70"/>
<dbReference type="Proteomes" id="UP000887568">
    <property type="component" value="Unplaced"/>
</dbReference>
<accession>A0A913ZG70</accession>
<reference evidence="2" key="1">
    <citation type="submission" date="2022-11" db="UniProtKB">
        <authorList>
            <consortium name="EnsemblMetazoa"/>
        </authorList>
    </citation>
    <scope>IDENTIFICATION</scope>
</reference>
<evidence type="ECO:0000313" key="2">
    <source>
        <dbReference type="EnsemblMetazoa" id="XP_038050046.1"/>
    </source>
</evidence>
<feature type="chain" id="PRO_5037586130" evidence="1">
    <location>
        <begin position="21"/>
        <end position="258"/>
    </location>
</feature>
<name>A0A913ZG70_PATMI</name>
<evidence type="ECO:0000256" key="1">
    <source>
        <dbReference type="SAM" id="SignalP"/>
    </source>
</evidence>
<proteinExistence type="predicted"/>
<dbReference type="EnsemblMetazoa" id="XM_038194118.1">
    <property type="protein sequence ID" value="XP_038050046.1"/>
    <property type="gene ID" value="LOC119723453"/>
</dbReference>
<dbReference type="OrthoDB" id="10091895at2759"/>
<dbReference type="RefSeq" id="XP_038050046.1">
    <property type="nucleotide sequence ID" value="XM_038194118.1"/>
</dbReference>
<protein>
    <submittedName>
        <fullName evidence="2">Uncharacterized protein</fullName>
    </submittedName>
</protein>
<evidence type="ECO:0000313" key="3">
    <source>
        <dbReference type="Proteomes" id="UP000887568"/>
    </source>
</evidence>
<dbReference type="OMA" id="YEKREMD"/>
<dbReference type="GeneID" id="119723453"/>
<organism evidence="2 3">
    <name type="scientific">Patiria miniata</name>
    <name type="common">Bat star</name>
    <name type="synonym">Asterina miniata</name>
    <dbReference type="NCBI Taxonomy" id="46514"/>
    <lineage>
        <taxon>Eukaryota</taxon>
        <taxon>Metazoa</taxon>
        <taxon>Echinodermata</taxon>
        <taxon>Eleutherozoa</taxon>
        <taxon>Asterozoa</taxon>
        <taxon>Asteroidea</taxon>
        <taxon>Valvatacea</taxon>
        <taxon>Valvatida</taxon>
        <taxon>Asterinidae</taxon>
        <taxon>Patiria</taxon>
    </lineage>
</organism>